<dbReference type="GO" id="GO:0004525">
    <property type="term" value="F:ribonuclease III activity"/>
    <property type="evidence" value="ECO:0007669"/>
    <property type="project" value="InterPro"/>
</dbReference>
<name>A0A9P6VVT9_RHOMI</name>
<evidence type="ECO:0000313" key="3">
    <source>
        <dbReference type="EMBL" id="KAG0655189.1"/>
    </source>
</evidence>
<dbReference type="AlphaFoldDB" id="A0A9P6VVT9"/>
<dbReference type="OrthoDB" id="2392202at2759"/>
<dbReference type="GO" id="GO:0006396">
    <property type="term" value="P:RNA processing"/>
    <property type="evidence" value="ECO:0007669"/>
    <property type="project" value="InterPro"/>
</dbReference>
<dbReference type="InterPro" id="IPR000999">
    <property type="entry name" value="RNase_III_dom"/>
</dbReference>
<dbReference type="Pfam" id="PF00636">
    <property type="entry name" value="Ribonuclease_3"/>
    <property type="match status" value="1"/>
</dbReference>
<proteinExistence type="predicted"/>
<accession>A0A9P6VVT9</accession>
<dbReference type="SMART" id="SM00535">
    <property type="entry name" value="RIBOc"/>
    <property type="match status" value="1"/>
</dbReference>
<keyword evidence="1" id="KW-0378">Hydrolase</keyword>
<dbReference type="PANTHER" id="PTHR14950:SF37">
    <property type="entry name" value="ENDORIBONUCLEASE DICER"/>
    <property type="match status" value="1"/>
</dbReference>
<dbReference type="CDD" id="cd00593">
    <property type="entry name" value="RIBOc"/>
    <property type="match status" value="1"/>
</dbReference>
<organism evidence="3 4">
    <name type="scientific">Rhodotorula mucilaginosa</name>
    <name type="common">Yeast</name>
    <name type="synonym">Rhodotorula rubra</name>
    <dbReference type="NCBI Taxonomy" id="5537"/>
    <lineage>
        <taxon>Eukaryota</taxon>
        <taxon>Fungi</taxon>
        <taxon>Dikarya</taxon>
        <taxon>Basidiomycota</taxon>
        <taxon>Pucciniomycotina</taxon>
        <taxon>Microbotryomycetes</taxon>
        <taxon>Sporidiobolales</taxon>
        <taxon>Sporidiobolaceae</taxon>
        <taxon>Rhodotorula</taxon>
    </lineage>
</organism>
<reference evidence="3 4" key="1">
    <citation type="submission" date="2020-11" db="EMBL/GenBank/DDBJ databases">
        <title>Kefir isolates.</title>
        <authorList>
            <person name="Marcisauskas S."/>
            <person name="Kim Y."/>
            <person name="Blasche S."/>
        </authorList>
    </citation>
    <scope>NUCLEOTIDE SEQUENCE [LARGE SCALE GENOMIC DNA]</scope>
    <source>
        <strain evidence="3 4">KR</strain>
    </source>
</reference>
<dbReference type="Gene3D" id="1.10.1520.10">
    <property type="entry name" value="Ribonuclease III domain"/>
    <property type="match status" value="1"/>
</dbReference>
<dbReference type="Proteomes" id="UP000777482">
    <property type="component" value="Unassembled WGS sequence"/>
</dbReference>
<comment type="caution">
    <text evidence="3">The sequence shown here is derived from an EMBL/GenBank/DDBJ whole genome shotgun (WGS) entry which is preliminary data.</text>
</comment>
<evidence type="ECO:0000259" key="2">
    <source>
        <dbReference type="PROSITE" id="PS50142"/>
    </source>
</evidence>
<evidence type="ECO:0000313" key="4">
    <source>
        <dbReference type="Proteomes" id="UP000777482"/>
    </source>
</evidence>
<dbReference type="InterPro" id="IPR036389">
    <property type="entry name" value="RNase_III_sf"/>
</dbReference>
<dbReference type="SUPFAM" id="SSF69065">
    <property type="entry name" value="RNase III domain-like"/>
    <property type="match status" value="1"/>
</dbReference>
<protein>
    <recommendedName>
        <fullName evidence="2">RNase III domain-containing protein</fullName>
    </recommendedName>
</protein>
<dbReference type="Gene3D" id="3.30.160.20">
    <property type="match status" value="1"/>
</dbReference>
<gene>
    <name evidence="3" type="ORF">C6P46_001115</name>
</gene>
<keyword evidence="4" id="KW-1185">Reference proteome</keyword>
<feature type="domain" description="RNase III" evidence="2">
    <location>
        <begin position="39"/>
        <end position="148"/>
    </location>
</feature>
<dbReference type="PROSITE" id="PS50142">
    <property type="entry name" value="RNASE_3_2"/>
    <property type="match status" value="1"/>
</dbReference>
<dbReference type="PANTHER" id="PTHR14950">
    <property type="entry name" value="DICER-RELATED"/>
    <property type="match status" value="1"/>
</dbReference>
<dbReference type="SUPFAM" id="SSF54768">
    <property type="entry name" value="dsRNA-binding domain-like"/>
    <property type="match status" value="1"/>
</dbReference>
<sequence length="275" mass="30068">MHIAQLASIRPVVARTISKLALPELPTVHNNLWLTHASYHSALTHAFESPKGIEPRDYERLEHVGDALLGGEVTLMIHEKYPQLVIGGRTLVKSALVENVTLSQLATAYKMHDRILAAAEQASILRNNTNVQASIFEAYLGAVHEEAGQAELRQFVRGVFDPLLPPVVETCRSLADQTHSTQEQVTVPRRQKGPVAATGYIGALKEWAEEKGVHGRHVQYEKPTRFGPVLGRIQSVTCIVSPQKGVPHKFKGTAETVAKAKNEAAKAACEYLGLA</sequence>
<dbReference type="EMBL" id="PUHQ01000127">
    <property type="protein sequence ID" value="KAG0655189.1"/>
    <property type="molecule type" value="Genomic_DNA"/>
</dbReference>
<evidence type="ECO:0000256" key="1">
    <source>
        <dbReference type="ARBA" id="ARBA00022801"/>
    </source>
</evidence>